<gene>
    <name evidence="1" type="ORF">EJ02DRAFT_246995</name>
</gene>
<dbReference type="OrthoDB" id="416496at2759"/>
<dbReference type="AlphaFoldDB" id="A0A6A5SK12"/>
<dbReference type="EMBL" id="ML976075">
    <property type="protein sequence ID" value="KAF1939769.1"/>
    <property type="molecule type" value="Genomic_DNA"/>
</dbReference>
<accession>A0A6A5SK12</accession>
<evidence type="ECO:0000313" key="2">
    <source>
        <dbReference type="Proteomes" id="UP000800038"/>
    </source>
</evidence>
<keyword evidence="2" id="KW-1185">Reference proteome</keyword>
<sequence length="162" mass="17634">MAVWLVSFNNGHGSQSDQPYPAHVRSSLMCTDVHPWAIRRDRHVPDVVCLGIVQDRGARLADPGSTVCELSARVCIDRGTPHGREHEPPCHSCTSLEGAFSAPTGSATVWGTEAAPYHRVSMTSMWTSTSQSGTTTDHGHGLSRDRSALYARCTADNDKMMR</sequence>
<organism evidence="1 2">
    <name type="scientific">Clathrospora elynae</name>
    <dbReference type="NCBI Taxonomy" id="706981"/>
    <lineage>
        <taxon>Eukaryota</taxon>
        <taxon>Fungi</taxon>
        <taxon>Dikarya</taxon>
        <taxon>Ascomycota</taxon>
        <taxon>Pezizomycotina</taxon>
        <taxon>Dothideomycetes</taxon>
        <taxon>Pleosporomycetidae</taxon>
        <taxon>Pleosporales</taxon>
        <taxon>Diademaceae</taxon>
        <taxon>Clathrospora</taxon>
    </lineage>
</organism>
<reference evidence="1" key="1">
    <citation type="journal article" date="2020" name="Stud. Mycol.">
        <title>101 Dothideomycetes genomes: a test case for predicting lifestyles and emergence of pathogens.</title>
        <authorList>
            <person name="Haridas S."/>
            <person name="Albert R."/>
            <person name="Binder M."/>
            <person name="Bloem J."/>
            <person name="Labutti K."/>
            <person name="Salamov A."/>
            <person name="Andreopoulos B."/>
            <person name="Baker S."/>
            <person name="Barry K."/>
            <person name="Bills G."/>
            <person name="Bluhm B."/>
            <person name="Cannon C."/>
            <person name="Castanera R."/>
            <person name="Culley D."/>
            <person name="Daum C."/>
            <person name="Ezra D."/>
            <person name="Gonzalez J."/>
            <person name="Henrissat B."/>
            <person name="Kuo A."/>
            <person name="Liang C."/>
            <person name="Lipzen A."/>
            <person name="Lutzoni F."/>
            <person name="Magnuson J."/>
            <person name="Mondo S."/>
            <person name="Nolan M."/>
            <person name="Ohm R."/>
            <person name="Pangilinan J."/>
            <person name="Park H.-J."/>
            <person name="Ramirez L."/>
            <person name="Alfaro M."/>
            <person name="Sun H."/>
            <person name="Tritt A."/>
            <person name="Yoshinaga Y."/>
            <person name="Zwiers L.-H."/>
            <person name="Turgeon B."/>
            <person name="Goodwin S."/>
            <person name="Spatafora J."/>
            <person name="Crous P."/>
            <person name="Grigoriev I."/>
        </authorList>
    </citation>
    <scope>NUCLEOTIDE SEQUENCE</scope>
    <source>
        <strain evidence="1">CBS 161.51</strain>
    </source>
</reference>
<evidence type="ECO:0000313" key="1">
    <source>
        <dbReference type="EMBL" id="KAF1939769.1"/>
    </source>
</evidence>
<dbReference type="Proteomes" id="UP000800038">
    <property type="component" value="Unassembled WGS sequence"/>
</dbReference>
<proteinExistence type="predicted"/>
<protein>
    <submittedName>
        <fullName evidence="1">Uncharacterized protein</fullName>
    </submittedName>
</protein>
<name>A0A6A5SK12_9PLEO</name>